<feature type="transmembrane region" description="Helical" evidence="1">
    <location>
        <begin position="21"/>
        <end position="39"/>
    </location>
</feature>
<keyword evidence="1" id="KW-1133">Transmembrane helix</keyword>
<dbReference type="RefSeq" id="WP_176776457.1">
    <property type="nucleotide sequence ID" value="NZ_FNOE01000034.1"/>
</dbReference>
<gene>
    <name evidence="3" type="ORF">SAMN05216333_109128</name>
</gene>
<dbReference type="SUPFAM" id="SSF159245">
    <property type="entry name" value="AttH-like"/>
    <property type="match status" value="1"/>
</dbReference>
<evidence type="ECO:0000259" key="2">
    <source>
        <dbReference type="Pfam" id="PF07143"/>
    </source>
</evidence>
<sequence length="367" mass="42280">MRKTRKTHTIFSGYHFSNRRLILLVFIATIGICVTWIFYEVFFTKTSDNWFESIARNSSLITLPKDDAPHHAEMEWWYYNGYLSTESGKKYSFHYTVFLINNVAHHMVSHASINDYQTGRHYTAQQRTAGNPSTSKENAFEFTQGDWLMAGSNGADQLKFNIENISLNLDLISTQPPTIHGENGVISIKDAGDSYYYSRSRMKISGSLKIGNTVENVTGISWFDHQWGNFSVGRLTWDWFSLQLSDSIDLMIYQLRDKKTNEKILYMGTFNQNGNVEALSAKDFNVTPRKGWASKKTNIVYPTEWDIEIPSKNIRVTIKSRNESNEFDAKLTTYNIYWEGAVSVQGTHTGFGFMELYYMDGKNSELR</sequence>
<dbReference type="Proteomes" id="UP000198814">
    <property type="component" value="Unassembled WGS sequence"/>
</dbReference>
<dbReference type="Pfam" id="PF07143">
    <property type="entry name" value="CrtC"/>
    <property type="match status" value="1"/>
</dbReference>
<dbReference type="Gene3D" id="2.40.370.10">
    <property type="entry name" value="AttH-like domain"/>
    <property type="match status" value="2"/>
</dbReference>
<dbReference type="InterPro" id="IPR023374">
    <property type="entry name" value="AttH-like_dom_sf"/>
</dbReference>
<dbReference type="PANTHER" id="PTHR38591:SF1">
    <property type="entry name" value="BLL1000 PROTEIN"/>
    <property type="match status" value="1"/>
</dbReference>
<keyword evidence="3" id="KW-0378">Hydrolase</keyword>
<protein>
    <submittedName>
        <fullName evidence="3">Predicted secreted hydrolase</fullName>
    </submittedName>
</protein>
<reference evidence="4" key="1">
    <citation type="submission" date="2016-10" db="EMBL/GenBank/DDBJ databases">
        <authorList>
            <person name="Varghese N."/>
            <person name="Submissions S."/>
        </authorList>
    </citation>
    <scope>NUCLEOTIDE SEQUENCE [LARGE SCALE GENOMIC DNA]</scope>
    <source>
        <strain evidence="4">Nm76</strain>
    </source>
</reference>
<dbReference type="STRING" id="42354.SAMN05216333_109128"/>
<dbReference type="GO" id="GO:0016787">
    <property type="term" value="F:hydrolase activity"/>
    <property type="evidence" value="ECO:0007669"/>
    <property type="project" value="UniProtKB-KW"/>
</dbReference>
<keyword evidence="1" id="KW-0472">Membrane</keyword>
<dbReference type="AlphaFoldDB" id="A0A1H8PLR6"/>
<keyword evidence="1" id="KW-0812">Transmembrane</keyword>
<evidence type="ECO:0000313" key="4">
    <source>
        <dbReference type="Proteomes" id="UP000198814"/>
    </source>
</evidence>
<evidence type="ECO:0000313" key="3">
    <source>
        <dbReference type="EMBL" id="SEO42721.1"/>
    </source>
</evidence>
<organism evidence="3 4">
    <name type="scientific">Nitrosomonas oligotropha</name>
    <dbReference type="NCBI Taxonomy" id="42354"/>
    <lineage>
        <taxon>Bacteria</taxon>
        <taxon>Pseudomonadati</taxon>
        <taxon>Pseudomonadota</taxon>
        <taxon>Betaproteobacteria</taxon>
        <taxon>Nitrosomonadales</taxon>
        <taxon>Nitrosomonadaceae</taxon>
        <taxon>Nitrosomonas</taxon>
    </lineage>
</organism>
<dbReference type="Pfam" id="PF17186">
    <property type="entry name" value="Lipocalin_9"/>
    <property type="match status" value="1"/>
</dbReference>
<dbReference type="PANTHER" id="PTHR38591">
    <property type="entry name" value="HYDROLASE"/>
    <property type="match status" value="1"/>
</dbReference>
<proteinExistence type="predicted"/>
<accession>A0A1H8PLR6</accession>
<dbReference type="EMBL" id="FODO01000009">
    <property type="protein sequence ID" value="SEO42721.1"/>
    <property type="molecule type" value="Genomic_DNA"/>
</dbReference>
<evidence type="ECO:0000256" key="1">
    <source>
        <dbReference type="SAM" id="Phobius"/>
    </source>
</evidence>
<dbReference type="InterPro" id="IPR010791">
    <property type="entry name" value="AttH_dom"/>
</dbReference>
<keyword evidence="4" id="KW-1185">Reference proteome</keyword>
<feature type="domain" description="AttH" evidence="2">
    <location>
        <begin position="74"/>
        <end position="229"/>
    </location>
</feature>
<name>A0A1H8PLR6_9PROT</name>